<evidence type="ECO:0000313" key="1">
    <source>
        <dbReference type="EMBL" id="THU90484.1"/>
    </source>
</evidence>
<organism evidence="1 2">
    <name type="scientific">Dendrothele bispora (strain CBS 962.96)</name>
    <dbReference type="NCBI Taxonomy" id="1314807"/>
    <lineage>
        <taxon>Eukaryota</taxon>
        <taxon>Fungi</taxon>
        <taxon>Dikarya</taxon>
        <taxon>Basidiomycota</taxon>
        <taxon>Agaricomycotina</taxon>
        <taxon>Agaricomycetes</taxon>
        <taxon>Agaricomycetidae</taxon>
        <taxon>Agaricales</taxon>
        <taxon>Agaricales incertae sedis</taxon>
        <taxon>Dendrothele</taxon>
    </lineage>
</organism>
<reference evidence="1 2" key="1">
    <citation type="journal article" date="2019" name="Nat. Ecol. Evol.">
        <title>Megaphylogeny resolves global patterns of mushroom evolution.</title>
        <authorList>
            <person name="Varga T."/>
            <person name="Krizsan K."/>
            <person name="Foldi C."/>
            <person name="Dima B."/>
            <person name="Sanchez-Garcia M."/>
            <person name="Sanchez-Ramirez S."/>
            <person name="Szollosi G.J."/>
            <person name="Szarkandi J.G."/>
            <person name="Papp V."/>
            <person name="Albert L."/>
            <person name="Andreopoulos W."/>
            <person name="Angelini C."/>
            <person name="Antonin V."/>
            <person name="Barry K.W."/>
            <person name="Bougher N.L."/>
            <person name="Buchanan P."/>
            <person name="Buyck B."/>
            <person name="Bense V."/>
            <person name="Catcheside P."/>
            <person name="Chovatia M."/>
            <person name="Cooper J."/>
            <person name="Damon W."/>
            <person name="Desjardin D."/>
            <person name="Finy P."/>
            <person name="Geml J."/>
            <person name="Haridas S."/>
            <person name="Hughes K."/>
            <person name="Justo A."/>
            <person name="Karasinski D."/>
            <person name="Kautmanova I."/>
            <person name="Kiss B."/>
            <person name="Kocsube S."/>
            <person name="Kotiranta H."/>
            <person name="LaButti K.M."/>
            <person name="Lechner B.E."/>
            <person name="Liimatainen K."/>
            <person name="Lipzen A."/>
            <person name="Lukacs Z."/>
            <person name="Mihaltcheva S."/>
            <person name="Morgado L.N."/>
            <person name="Niskanen T."/>
            <person name="Noordeloos M.E."/>
            <person name="Ohm R.A."/>
            <person name="Ortiz-Santana B."/>
            <person name="Ovrebo C."/>
            <person name="Racz N."/>
            <person name="Riley R."/>
            <person name="Savchenko A."/>
            <person name="Shiryaev A."/>
            <person name="Soop K."/>
            <person name="Spirin V."/>
            <person name="Szebenyi C."/>
            <person name="Tomsovsky M."/>
            <person name="Tulloss R.E."/>
            <person name="Uehling J."/>
            <person name="Grigoriev I.V."/>
            <person name="Vagvolgyi C."/>
            <person name="Papp T."/>
            <person name="Martin F.M."/>
            <person name="Miettinen O."/>
            <person name="Hibbett D.S."/>
            <person name="Nagy L.G."/>
        </authorList>
    </citation>
    <scope>NUCLEOTIDE SEQUENCE [LARGE SCALE GENOMIC DNA]</scope>
    <source>
        <strain evidence="1 2">CBS 962.96</strain>
    </source>
</reference>
<evidence type="ECO:0008006" key="3">
    <source>
        <dbReference type="Google" id="ProtNLM"/>
    </source>
</evidence>
<dbReference type="Proteomes" id="UP000297245">
    <property type="component" value="Unassembled WGS sequence"/>
</dbReference>
<dbReference type="EMBL" id="ML179334">
    <property type="protein sequence ID" value="THU90484.1"/>
    <property type="molecule type" value="Genomic_DNA"/>
</dbReference>
<dbReference type="AlphaFoldDB" id="A0A4S8LML9"/>
<name>A0A4S8LML9_DENBC</name>
<protein>
    <recommendedName>
        <fullName evidence="3">NAD(P)-binding protein</fullName>
    </recommendedName>
</protein>
<proteinExistence type="predicted"/>
<keyword evidence="2" id="KW-1185">Reference proteome</keyword>
<gene>
    <name evidence="1" type="ORF">K435DRAFT_864279</name>
</gene>
<accession>A0A4S8LML9</accession>
<evidence type="ECO:0000313" key="2">
    <source>
        <dbReference type="Proteomes" id="UP000297245"/>
    </source>
</evidence>
<sequence>MPTFTKAVKFCVIESTPDTELREAHNDFAMASQCSIEIISMPPTNVATTLDALRAGAFDGVIVSRELVGTLILDNIESDAATGAIDAYNFIKPSGDALCAVNVDVFGIHYAMTASCAYPQFRAALVIGSGPLVRAALYCLVHYFQSCVFYIFEESDEIFTNLEKSIHGMNNDIIIVRHTNVTSSPAVSCVVTDVPKDLQSGERTNDIRSLLSVTFHTHRLHFSIDQKNIFLNLGSSISGPDLTPWSFLALRSSWEEISSDLLQKFQTQIMWQQVAVFNSNLLFHESSWVKDTIL</sequence>